<reference evidence="1" key="1">
    <citation type="submission" date="2020-08" db="EMBL/GenBank/DDBJ databases">
        <title>Multicomponent nature underlies the extraordinary mechanical properties of spider dragline silk.</title>
        <authorList>
            <person name="Kono N."/>
            <person name="Nakamura H."/>
            <person name="Mori M."/>
            <person name="Yoshida Y."/>
            <person name="Ohtoshi R."/>
            <person name="Malay A.D."/>
            <person name="Moran D.A.P."/>
            <person name="Tomita M."/>
            <person name="Numata K."/>
            <person name="Arakawa K."/>
        </authorList>
    </citation>
    <scope>NUCLEOTIDE SEQUENCE</scope>
</reference>
<dbReference type="AlphaFoldDB" id="A0A8X6XQG4"/>
<protein>
    <submittedName>
        <fullName evidence="1">Uncharacterized protein</fullName>
    </submittedName>
</protein>
<accession>A0A8X6XQG4</accession>
<comment type="caution">
    <text evidence="1">The sequence shown here is derived from an EMBL/GenBank/DDBJ whole genome shotgun (WGS) entry which is preliminary data.</text>
</comment>
<gene>
    <name evidence="1" type="ORF">TNIN_160731</name>
</gene>
<evidence type="ECO:0000313" key="1">
    <source>
        <dbReference type="EMBL" id="GFY55781.1"/>
    </source>
</evidence>
<dbReference type="EMBL" id="BMAV01010569">
    <property type="protein sequence ID" value="GFY55781.1"/>
    <property type="molecule type" value="Genomic_DNA"/>
</dbReference>
<name>A0A8X6XQG4_9ARAC</name>
<organism evidence="1 2">
    <name type="scientific">Trichonephila inaurata madagascariensis</name>
    <dbReference type="NCBI Taxonomy" id="2747483"/>
    <lineage>
        <taxon>Eukaryota</taxon>
        <taxon>Metazoa</taxon>
        <taxon>Ecdysozoa</taxon>
        <taxon>Arthropoda</taxon>
        <taxon>Chelicerata</taxon>
        <taxon>Arachnida</taxon>
        <taxon>Araneae</taxon>
        <taxon>Araneomorphae</taxon>
        <taxon>Entelegynae</taxon>
        <taxon>Araneoidea</taxon>
        <taxon>Nephilidae</taxon>
        <taxon>Trichonephila</taxon>
        <taxon>Trichonephila inaurata</taxon>
    </lineage>
</organism>
<proteinExistence type="predicted"/>
<evidence type="ECO:0000313" key="2">
    <source>
        <dbReference type="Proteomes" id="UP000886998"/>
    </source>
</evidence>
<keyword evidence="2" id="KW-1185">Reference proteome</keyword>
<dbReference type="Proteomes" id="UP000886998">
    <property type="component" value="Unassembled WGS sequence"/>
</dbReference>
<sequence>MGRPTGVSPALYRDGFFYGITLCKMMGLNYPFEDALKIFKTVVWNGPGGGWRGDVCSDKCYEAHALQTCAPFTQRVINTIERV</sequence>